<protein>
    <submittedName>
        <fullName evidence="1">Uncharacterized protein</fullName>
    </submittedName>
</protein>
<evidence type="ECO:0000313" key="1">
    <source>
        <dbReference type="EMBL" id="CAB3259249.1"/>
    </source>
</evidence>
<dbReference type="EMBL" id="CADEBD010000720">
    <property type="protein sequence ID" value="CAB3259249.1"/>
    <property type="molecule type" value="Genomic_DNA"/>
</dbReference>
<gene>
    <name evidence="1" type="ORF">APLA_LOCUS16458</name>
</gene>
<name>A0A8S1BKZ7_ARCPL</name>
<accession>A0A8S1BKZ7</accession>
<dbReference type="AlphaFoldDB" id="A0A8S1BKZ7"/>
<proteinExistence type="predicted"/>
<comment type="caution">
    <text evidence="1">The sequence shown here is derived from an EMBL/GenBank/DDBJ whole genome shotgun (WGS) entry which is preliminary data.</text>
</comment>
<evidence type="ECO:0000313" key="2">
    <source>
        <dbReference type="Proteomes" id="UP000494256"/>
    </source>
</evidence>
<dbReference type="Proteomes" id="UP000494256">
    <property type="component" value="Unassembled WGS sequence"/>
</dbReference>
<sequence>MCMKDEGQARAVVDIDRNLTLSKSCFEPLERKSVIGDTKRLERVAGVSCAIPATSTGEARAMNNEEFRSRSKSLDGDHIHKVLRRPLLEDCGATYEIFEAILREGMNT</sequence>
<organism evidence="1 2">
    <name type="scientific">Arctia plantaginis</name>
    <name type="common">Wood tiger moth</name>
    <name type="synonym">Phalaena plantaginis</name>
    <dbReference type="NCBI Taxonomy" id="874455"/>
    <lineage>
        <taxon>Eukaryota</taxon>
        <taxon>Metazoa</taxon>
        <taxon>Ecdysozoa</taxon>
        <taxon>Arthropoda</taxon>
        <taxon>Hexapoda</taxon>
        <taxon>Insecta</taxon>
        <taxon>Pterygota</taxon>
        <taxon>Neoptera</taxon>
        <taxon>Endopterygota</taxon>
        <taxon>Lepidoptera</taxon>
        <taxon>Glossata</taxon>
        <taxon>Ditrysia</taxon>
        <taxon>Noctuoidea</taxon>
        <taxon>Erebidae</taxon>
        <taxon>Arctiinae</taxon>
        <taxon>Arctia</taxon>
    </lineage>
</organism>
<dbReference type="OrthoDB" id="6159439at2759"/>
<reference evidence="1 2" key="1">
    <citation type="submission" date="2020-04" db="EMBL/GenBank/DDBJ databases">
        <authorList>
            <person name="Wallbank WR R."/>
            <person name="Pardo Diaz C."/>
            <person name="Kozak K."/>
            <person name="Martin S."/>
            <person name="Jiggins C."/>
            <person name="Moest M."/>
            <person name="Warren A I."/>
            <person name="Byers J.R.P. K."/>
            <person name="Montejo-Kovacevich G."/>
            <person name="Yen C E."/>
        </authorList>
    </citation>
    <scope>NUCLEOTIDE SEQUENCE [LARGE SCALE GENOMIC DNA]</scope>
</reference>